<sequence length="104" mass="11952">MNLLRGEYWMENAMMVPLYLTNRLRIEPPLRGLSLVYISPPTTGIYLTNSRNWIRLFRSSENVNEHPFTYCSGLKLSERPEKNSQSADCSKSSSQLMDFLNSSG</sequence>
<accession>C5LS29</accession>
<gene>
    <name evidence="1" type="ORF">Pmar_PMAR018385</name>
</gene>
<keyword evidence="2" id="KW-1185">Reference proteome</keyword>
<evidence type="ECO:0000313" key="1">
    <source>
        <dbReference type="EMBL" id="EER00501.1"/>
    </source>
</evidence>
<reference evidence="1 2" key="1">
    <citation type="submission" date="2008-07" db="EMBL/GenBank/DDBJ databases">
        <authorList>
            <person name="El-Sayed N."/>
            <person name="Caler E."/>
            <person name="Inman J."/>
            <person name="Amedeo P."/>
            <person name="Hass B."/>
            <person name="Wortman J."/>
        </authorList>
    </citation>
    <scope>NUCLEOTIDE SEQUENCE [LARGE SCALE GENOMIC DNA]</scope>
    <source>
        <strain evidence="2">ATCC 50983 / TXsc</strain>
    </source>
</reference>
<dbReference type="AlphaFoldDB" id="C5LS29"/>
<protein>
    <submittedName>
        <fullName evidence="1">Uncharacterized protein</fullName>
    </submittedName>
</protein>
<dbReference type="EMBL" id="GG685006">
    <property type="protein sequence ID" value="EER00501.1"/>
    <property type="molecule type" value="Genomic_DNA"/>
</dbReference>
<dbReference type="Proteomes" id="UP000007800">
    <property type="component" value="Unassembled WGS sequence"/>
</dbReference>
<evidence type="ECO:0000313" key="2">
    <source>
        <dbReference type="Proteomes" id="UP000007800"/>
    </source>
</evidence>
<dbReference type="InParanoid" id="C5LS29"/>
<name>C5LS29_PERM5</name>
<proteinExistence type="predicted"/>
<organism evidence="2">
    <name type="scientific">Perkinsus marinus (strain ATCC 50983 / TXsc)</name>
    <dbReference type="NCBI Taxonomy" id="423536"/>
    <lineage>
        <taxon>Eukaryota</taxon>
        <taxon>Sar</taxon>
        <taxon>Alveolata</taxon>
        <taxon>Perkinsozoa</taxon>
        <taxon>Perkinsea</taxon>
        <taxon>Perkinsida</taxon>
        <taxon>Perkinsidae</taxon>
        <taxon>Perkinsus</taxon>
    </lineage>
</organism>
<dbReference type="GeneID" id="9043575"/>
<dbReference type="RefSeq" id="XP_002767783.1">
    <property type="nucleotide sequence ID" value="XM_002767737.1"/>
</dbReference>